<accession>A0AC34RCD1</accession>
<proteinExistence type="predicted"/>
<dbReference type="Proteomes" id="UP000887576">
    <property type="component" value="Unplaced"/>
</dbReference>
<evidence type="ECO:0000313" key="2">
    <source>
        <dbReference type="WBParaSite" id="JU765_v2.g5460.t1"/>
    </source>
</evidence>
<protein>
    <submittedName>
        <fullName evidence="2">DUF4440 domain-containing protein</fullName>
    </submittedName>
</protein>
<dbReference type="WBParaSite" id="JU765_v2.g5460.t1">
    <property type="protein sequence ID" value="JU765_v2.g5460.t1"/>
    <property type="gene ID" value="JU765_v2.g5460"/>
</dbReference>
<name>A0AC34RCD1_9BILA</name>
<sequence>MAPRSEKELEVLMLEIQGNFDKAWKAKDAKAVADFYHPDAVLVNRGKWFVYGKKDIEAKYVEFLSFPFDAKLTFDLNLETENGEYIVHKGRYEMSNNPGVLYPYQQIYQKQPDGSYLIYHDEFEGL</sequence>
<evidence type="ECO:0000313" key="1">
    <source>
        <dbReference type="Proteomes" id="UP000887576"/>
    </source>
</evidence>
<organism evidence="1 2">
    <name type="scientific">Panagrolaimus sp. JU765</name>
    <dbReference type="NCBI Taxonomy" id="591449"/>
    <lineage>
        <taxon>Eukaryota</taxon>
        <taxon>Metazoa</taxon>
        <taxon>Ecdysozoa</taxon>
        <taxon>Nematoda</taxon>
        <taxon>Chromadorea</taxon>
        <taxon>Rhabditida</taxon>
        <taxon>Tylenchina</taxon>
        <taxon>Panagrolaimomorpha</taxon>
        <taxon>Panagrolaimoidea</taxon>
        <taxon>Panagrolaimidae</taxon>
        <taxon>Panagrolaimus</taxon>
    </lineage>
</organism>
<reference evidence="2" key="1">
    <citation type="submission" date="2022-11" db="UniProtKB">
        <authorList>
            <consortium name="WormBaseParasite"/>
        </authorList>
    </citation>
    <scope>IDENTIFICATION</scope>
</reference>